<dbReference type="PANTHER" id="PTHR14222">
    <property type="entry name" value="CONDENSIN"/>
    <property type="match status" value="1"/>
</dbReference>
<dbReference type="Proteomes" id="UP000011185">
    <property type="component" value="Unassembled WGS sequence"/>
</dbReference>
<dbReference type="GO" id="GO:0000796">
    <property type="term" value="C:condensin complex"/>
    <property type="evidence" value="ECO:0007669"/>
    <property type="project" value="TreeGrafter"/>
</dbReference>
<dbReference type="InterPro" id="IPR026971">
    <property type="entry name" value="CND1/NCAPD3"/>
</dbReference>
<dbReference type="InterPro" id="IPR016024">
    <property type="entry name" value="ARM-type_fold"/>
</dbReference>
<evidence type="ECO:0000313" key="2">
    <source>
        <dbReference type="EMBL" id="ELQ75755.1"/>
    </source>
</evidence>
<dbReference type="HOGENOM" id="CLU_649218_0_0_1"/>
<dbReference type="OMA" id="THHISER"/>
<dbReference type="SUPFAM" id="SSF48371">
    <property type="entry name" value="ARM repeat"/>
    <property type="match status" value="1"/>
</dbReference>
<proteinExistence type="predicted"/>
<dbReference type="GO" id="GO:0010032">
    <property type="term" value="P:meiotic chromosome condensation"/>
    <property type="evidence" value="ECO:0007669"/>
    <property type="project" value="TreeGrafter"/>
</dbReference>
<dbReference type="InterPro" id="IPR011989">
    <property type="entry name" value="ARM-like"/>
</dbReference>
<dbReference type="VEuPathDB" id="MicrosporidiaDB:THOM_1283"/>
<dbReference type="EMBL" id="JH993928">
    <property type="protein sequence ID" value="ELQ75755.1"/>
    <property type="molecule type" value="Genomic_DNA"/>
</dbReference>
<gene>
    <name evidence="2" type="ORF">THOM_1283</name>
</gene>
<dbReference type="GO" id="GO:0007076">
    <property type="term" value="P:mitotic chromosome condensation"/>
    <property type="evidence" value="ECO:0007669"/>
    <property type="project" value="InterPro"/>
</dbReference>
<keyword evidence="3" id="KW-1185">Reference proteome</keyword>
<evidence type="ECO:0000313" key="3">
    <source>
        <dbReference type="Proteomes" id="UP000011185"/>
    </source>
</evidence>
<name>L7JWT1_TRAHO</name>
<dbReference type="STRING" id="72359.L7JWT1"/>
<organism evidence="2 3">
    <name type="scientific">Trachipleistophora hominis</name>
    <name type="common">Microsporidian parasite</name>
    <dbReference type="NCBI Taxonomy" id="72359"/>
    <lineage>
        <taxon>Eukaryota</taxon>
        <taxon>Fungi</taxon>
        <taxon>Fungi incertae sedis</taxon>
        <taxon>Microsporidia</taxon>
        <taxon>Pleistophoridae</taxon>
        <taxon>Trachipleistophora</taxon>
    </lineage>
</organism>
<evidence type="ECO:0000256" key="1">
    <source>
        <dbReference type="ARBA" id="ARBA00023067"/>
    </source>
</evidence>
<dbReference type="Gene3D" id="1.25.10.10">
    <property type="entry name" value="Leucine-rich Repeat Variant"/>
    <property type="match status" value="1"/>
</dbReference>
<dbReference type="InParanoid" id="L7JWT1"/>
<dbReference type="AlphaFoldDB" id="L7JWT1"/>
<accession>L7JWT1</accession>
<keyword evidence="1" id="KW-0226">DNA condensation</keyword>
<dbReference type="GO" id="GO:0000779">
    <property type="term" value="C:condensed chromosome, centromeric region"/>
    <property type="evidence" value="ECO:0007669"/>
    <property type="project" value="TreeGrafter"/>
</dbReference>
<sequence length="423" mass="48705">MIFHRTPMSDFKSLDGLSIRDHYEEYRSAIEFMTGSRQKDRILAALQKNGDNSTEMLSLLHLYCQKLDVDDWELFMSIIDQIKNITDDESCWVVKIVFLALETLPRLSARLKTKICAVLKGRKNVENHFILLLSGADNVETCLEVFQAMGDEQASLFKCIMSEINTENSVLQKNIASFLVEIANNNAKLFLGFDFLDLMDSEMFVFRSCCIEILFSLIFIYKDEGNIEGINEFTETILDRLLDVNHFVRAKAVQILASLVEQQAVTLKLKNKVVENVVLRIEDKAVLVRKRALNFCTMVIKNHSFAANRYLRVERVVDEELMSEDEKAYTRDLKMFIAQMKMVISSIQDIFSCLKTEIADIVEYMKLAVFYKLDGSLGLVRFLCENIDAKQRMLLLQAFIDLFSSLKTEEDILELLDSITPNF</sequence>
<protein>
    <submittedName>
        <fullName evidence="2">Chromosome condensation complex Condensin, subunit D2</fullName>
    </submittedName>
</protein>
<dbReference type="OrthoDB" id="436262at2759"/>
<dbReference type="GO" id="GO:0042393">
    <property type="term" value="F:histone binding"/>
    <property type="evidence" value="ECO:0007669"/>
    <property type="project" value="TreeGrafter"/>
</dbReference>
<reference evidence="2 3" key="1">
    <citation type="journal article" date="2012" name="PLoS Pathog.">
        <title>The genome of the obligate intracellular parasite Trachipleistophora hominis: new insights into microsporidian genome dynamics and reductive evolution.</title>
        <authorList>
            <person name="Heinz E."/>
            <person name="Williams T.A."/>
            <person name="Nakjang S."/>
            <person name="Noel C.J."/>
            <person name="Swan D.C."/>
            <person name="Goldberg A.V."/>
            <person name="Harris S.R."/>
            <person name="Weinmaier T."/>
            <person name="Markert S."/>
            <person name="Becher D."/>
            <person name="Bernhardt J."/>
            <person name="Dagan T."/>
            <person name="Hacker C."/>
            <person name="Lucocq J.M."/>
            <person name="Schweder T."/>
            <person name="Rattei T."/>
            <person name="Hall N."/>
            <person name="Hirt R.P."/>
            <person name="Embley T.M."/>
        </authorList>
    </citation>
    <scope>NUCLEOTIDE SEQUENCE [LARGE SCALE GENOMIC DNA]</scope>
</reference>